<reference evidence="1" key="1">
    <citation type="submission" date="2022-08" db="EMBL/GenBank/DDBJ databases">
        <title>Genome Sequence of Fusarium decemcellulare.</title>
        <authorList>
            <person name="Buettner E."/>
        </authorList>
    </citation>
    <scope>NUCLEOTIDE SEQUENCE</scope>
    <source>
        <strain evidence="1">Babe19</strain>
    </source>
</reference>
<dbReference type="Proteomes" id="UP001148629">
    <property type="component" value="Unassembled WGS sequence"/>
</dbReference>
<accession>A0ACC1SSJ0</accession>
<sequence>MELAGVVLAAVSAAPVLVDYGQRIYRRVQDRKRLSPLAKELGVFGLDDRRGQFVVLIGLAQSVLKSRIIEPQHKERLVRTWERMKELLIRLDELMDQLTTDVSIRTTFARRETRNELINIGNSGILTQLRNEFRDDVMMLREQLKDPSPLYLSHRDLTIIDDVGDSPIRLVRGRLTTSRDILWFMVESKPYALQTKEESRESIEILARKLSQVQPDTGILPFLGYRDEVGDEGGAFQLIFHGPPNMVPPPTLATHMANRPKPSLNVRVDFCYQLASAVLQTQLLGLVHKNIRPENILVHPFNAIRSPIAKPGEDVSALTLCGWQYAREVEEGVTRLTGDVTLQRRIYQHPERQLPTAEREYSMSHDVYSLGVCMLEMLCWESVLQPSPPFVSQAFVDTFNNLRFQPNDRDPGDYYTKFPNKNKAVLLSMCDEFIPCEAGTKMARIVRDFLTCLDGNGHQDSDSDLSQYVFSNEADRIRVAMNFVDTALKDLRNIQACI</sequence>
<organism evidence="1 2">
    <name type="scientific">Fusarium decemcellulare</name>
    <dbReference type="NCBI Taxonomy" id="57161"/>
    <lineage>
        <taxon>Eukaryota</taxon>
        <taxon>Fungi</taxon>
        <taxon>Dikarya</taxon>
        <taxon>Ascomycota</taxon>
        <taxon>Pezizomycotina</taxon>
        <taxon>Sordariomycetes</taxon>
        <taxon>Hypocreomycetidae</taxon>
        <taxon>Hypocreales</taxon>
        <taxon>Nectriaceae</taxon>
        <taxon>Fusarium</taxon>
        <taxon>Fusarium decemcellulare species complex</taxon>
    </lineage>
</organism>
<comment type="caution">
    <text evidence="1">The sequence shown here is derived from an EMBL/GenBank/DDBJ whole genome shotgun (WGS) entry which is preliminary data.</text>
</comment>
<keyword evidence="2" id="KW-1185">Reference proteome</keyword>
<evidence type="ECO:0000313" key="1">
    <source>
        <dbReference type="EMBL" id="KAJ3545517.1"/>
    </source>
</evidence>
<gene>
    <name evidence="1" type="ORF">NM208_g2471</name>
</gene>
<protein>
    <submittedName>
        <fullName evidence="1">Uncharacterized protein</fullName>
    </submittedName>
</protein>
<dbReference type="EMBL" id="JANRMS010000148">
    <property type="protein sequence ID" value="KAJ3545517.1"/>
    <property type="molecule type" value="Genomic_DNA"/>
</dbReference>
<evidence type="ECO:0000313" key="2">
    <source>
        <dbReference type="Proteomes" id="UP001148629"/>
    </source>
</evidence>
<name>A0ACC1SSJ0_9HYPO</name>
<proteinExistence type="predicted"/>